<feature type="compositionally biased region" description="Basic and acidic residues" evidence="1">
    <location>
        <begin position="41"/>
        <end position="57"/>
    </location>
</feature>
<sequence>MAMMYIATISPQSSPKGRARRRYPTRSHHFGAPSAPCRARPGPDRARARTRADDRPRPGPHHLHPADPRDPKAIPTARGVSDRRDRLRRAGRGHADRDPALDRGRGVPGGNRRDAARRPRAGRQADPVARLLRRRARPGAGRSRRTAERLGPMAMRGCADIPSRFDGFDPVEPPGIRPRQNPDGVPEDPPDPVENVRGYGGVGIKRRAPPAATVPAGATVRPPPTAPPPAVVAPRRRAVR</sequence>
<feature type="region of interest" description="Disordered" evidence="1">
    <location>
        <begin position="1"/>
        <end position="240"/>
    </location>
</feature>
<feature type="compositionally biased region" description="Basic and acidic residues" evidence="1">
    <location>
        <begin position="93"/>
        <end position="117"/>
    </location>
</feature>
<evidence type="ECO:0000313" key="2">
    <source>
        <dbReference type="EMBL" id="GCD96663.1"/>
    </source>
</evidence>
<feature type="compositionally biased region" description="Pro residues" evidence="1">
    <location>
        <begin position="221"/>
        <end position="231"/>
    </location>
</feature>
<evidence type="ECO:0000256" key="1">
    <source>
        <dbReference type="SAM" id="MobiDB-lite"/>
    </source>
</evidence>
<comment type="caution">
    <text evidence="2">The sequence shown here is derived from an EMBL/GenBank/DDBJ whole genome shotgun (WGS) entry which is preliminary data.</text>
</comment>
<dbReference type="AlphaFoldDB" id="A0A401YPZ1"/>
<organism evidence="2 3">
    <name type="scientific">Embleya hyalina</name>
    <dbReference type="NCBI Taxonomy" id="516124"/>
    <lineage>
        <taxon>Bacteria</taxon>
        <taxon>Bacillati</taxon>
        <taxon>Actinomycetota</taxon>
        <taxon>Actinomycetes</taxon>
        <taxon>Kitasatosporales</taxon>
        <taxon>Streptomycetaceae</taxon>
        <taxon>Embleya</taxon>
    </lineage>
</organism>
<feature type="compositionally biased region" description="Basic residues" evidence="1">
    <location>
        <begin position="17"/>
        <end position="29"/>
    </location>
</feature>
<feature type="compositionally biased region" description="Low complexity" evidence="1">
    <location>
        <begin position="209"/>
        <end position="220"/>
    </location>
</feature>
<dbReference type="Proteomes" id="UP000286931">
    <property type="component" value="Unassembled WGS sequence"/>
</dbReference>
<dbReference type="EMBL" id="BIFH01000021">
    <property type="protein sequence ID" value="GCD96663.1"/>
    <property type="molecule type" value="Genomic_DNA"/>
</dbReference>
<name>A0A401YPZ1_9ACTN</name>
<proteinExistence type="predicted"/>
<keyword evidence="3" id="KW-1185">Reference proteome</keyword>
<reference evidence="2 3" key="1">
    <citation type="submission" date="2018-12" db="EMBL/GenBank/DDBJ databases">
        <title>Draft genome sequence of Embleya hyalina NBRC 13850T.</title>
        <authorList>
            <person name="Komaki H."/>
            <person name="Hosoyama A."/>
            <person name="Kimura A."/>
            <person name="Ichikawa N."/>
            <person name="Tamura T."/>
        </authorList>
    </citation>
    <scope>NUCLEOTIDE SEQUENCE [LARGE SCALE GENOMIC DNA]</scope>
    <source>
        <strain evidence="2 3">NBRC 13850</strain>
    </source>
</reference>
<gene>
    <name evidence="2" type="ORF">EHYA_04350</name>
</gene>
<protein>
    <submittedName>
        <fullName evidence="2">Uncharacterized protein</fullName>
    </submittedName>
</protein>
<evidence type="ECO:0000313" key="3">
    <source>
        <dbReference type="Proteomes" id="UP000286931"/>
    </source>
</evidence>
<accession>A0A401YPZ1</accession>